<evidence type="ECO:0000313" key="2">
    <source>
        <dbReference type="EMBL" id="GIJ84616.1"/>
    </source>
</evidence>
<feature type="domain" description="Heterokaryon incompatibility" evidence="1">
    <location>
        <begin position="111"/>
        <end position="257"/>
    </location>
</feature>
<name>A0A9P3B4J3_9EURO</name>
<dbReference type="Proteomes" id="UP001043456">
    <property type="component" value="Unassembled WGS sequence"/>
</dbReference>
<dbReference type="OrthoDB" id="4144371at2759"/>
<organism evidence="2 3">
    <name type="scientific">Aspergillus pseudoviridinutans</name>
    <dbReference type="NCBI Taxonomy" id="1517512"/>
    <lineage>
        <taxon>Eukaryota</taxon>
        <taxon>Fungi</taxon>
        <taxon>Dikarya</taxon>
        <taxon>Ascomycota</taxon>
        <taxon>Pezizomycotina</taxon>
        <taxon>Eurotiomycetes</taxon>
        <taxon>Eurotiomycetidae</taxon>
        <taxon>Eurotiales</taxon>
        <taxon>Aspergillaceae</taxon>
        <taxon>Aspergillus</taxon>
        <taxon>Aspergillus subgen. Fumigati</taxon>
    </lineage>
</organism>
<dbReference type="GeneID" id="67002077"/>
<dbReference type="EMBL" id="BHVY01000002">
    <property type="protein sequence ID" value="GIJ84616.1"/>
    <property type="molecule type" value="Genomic_DNA"/>
</dbReference>
<keyword evidence="3" id="KW-1185">Reference proteome</keyword>
<comment type="caution">
    <text evidence="2">The sequence shown here is derived from an EMBL/GenBank/DDBJ whole genome shotgun (WGS) entry which is preliminary data.</text>
</comment>
<evidence type="ECO:0000313" key="3">
    <source>
        <dbReference type="Proteomes" id="UP001043456"/>
    </source>
</evidence>
<evidence type="ECO:0000259" key="1">
    <source>
        <dbReference type="Pfam" id="PF06985"/>
    </source>
</evidence>
<dbReference type="AlphaFoldDB" id="A0A9P3B4J3"/>
<dbReference type="InterPro" id="IPR052895">
    <property type="entry name" value="HetReg/Transcr_Mod"/>
</dbReference>
<proteinExistence type="predicted"/>
<reference evidence="2 3" key="1">
    <citation type="submission" date="2018-10" db="EMBL/GenBank/DDBJ databases">
        <title>Pan-genome distribution and transcriptional activeness of fungal secondary metabolism genes in Aspergillus section Fumigati.</title>
        <authorList>
            <person name="Takahashi H."/>
            <person name="Umemura M."/>
            <person name="Ninomiya A."/>
            <person name="Kusuya Y."/>
            <person name="Urayama S."/>
            <person name="Shimizu M."/>
            <person name="Watanabe A."/>
            <person name="Kamei K."/>
            <person name="Yaguchi T."/>
            <person name="Hagiwara D."/>
        </authorList>
    </citation>
    <scope>NUCLEOTIDE SEQUENCE [LARGE SCALE GENOMIC DNA]</scope>
    <source>
        <strain evidence="2 3">IFM 55266</strain>
    </source>
</reference>
<gene>
    <name evidence="2" type="ORF">Asppvi_003465</name>
</gene>
<dbReference type="InterPro" id="IPR010730">
    <property type="entry name" value="HET"/>
</dbReference>
<protein>
    <recommendedName>
        <fullName evidence="1">Heterokaryon incompatibility domain-containing protein</fullName>
    </recommendedName>
</protein>
<dbReference type="RefSeq" id="XP_043155363.1">
    <property type="nucleotide sequence ID" value="XM_043299428.1"/>
</dbReference>
<accession>A0A9P3B4J3</accession>
<dbReference type="PANTHER" id="PTHR24148">
    <property type="entry name" value="ANKYRIN REPEAT DOMAIN-CONTAINING PROTEIN 39 HOMOLOG-RELATED"/>
    <property type="match status" value="1"/>
</dbReference>
<sequence>MGQSTSEESDAGFSDTEREIEATRVENATNFAGAAPSILDNVASITHVESIIRIGGIPSINFGLEDFFSYEHWAIPELKGKRVRCFKLNFDPSGRAQVELRKTDDLNNVIALSYAWGEEELTERAVGRYTGDVSPGEGECKIILGKEWSTPDFVSVLARLSANSWLWMDQIARQPGEATESIISTFSTVYSRCSVVVLLPGPDCNYANDMRNRLLNAGSLNYEAAKELVRLFTSHVAECAWYLPKLRWFTRVWTRQEALYARRIRVVHVGGTPGPCIPRSSNNSEILIRDRPAFTNLGEVLSTKMNSPDETTDTAAPYTVQITQQAR</sequence>
<dbReference type="PANTHER" id="PTHR24148:SF64">
    <property type="entry name" value="HETEROKARYON INCOMPATIBILITY DOMAIN-CONTAINING PROTEIN"/>
    <property type="match status" value="1"/>
</dbReference>
<dbReference type="Pfam" id="PF06985">
    <property type="entry name" value="HET"/>
    <property type="match status" value="1"/>
</dbReference>